<sequence>MSLEHKDVVRMNDEYSCKVCGKTWAVDDKDPPECSPTARKGVSRPHLSSGLPMHRIIPRSNRVQEEVNRIREKVVGNAPLVAQAYDELENRVLAHVASGAWPTPPLSGILQAFVVNDETMQRAMLVYAPDKNSARRYVEAMTKRADLEIRRIGAMDQYARGLSSYCEANPLTLRIAKNTSRLNVVSPASWRL</sequence>
<name>A0A6M3YKK5_9CAUD</name>
<dbReference type="RefSeq" id="YP_009998600.1">
    <property type="nucleotide sequence ID" value="NC_052989.1"/>
</dbReference>
<evidence type="ECO:0000313" key="3">
    <source>
        <dbReference type="Proteomes" id="UP000502753"/>
    </source>
</evidence>
<dbReference type="Proteomes" id="UP000502753">
    <property type="component" value="Segment"/>
</dbReference>
<dbReference type="KEGG" id="vg:62681191"/>
<accession>A0A6M3YKK5</accession>
<evidence type="ECO:0000256" key="1">
    <source>
        <dbReference type="SAM" id="MobiDB-lite"/>
    </source>
</evidence>
<dbReference type="GeneID" id="62681191"/>
<keyword evidence="3" id="KW-1185">Reference proteome</keyword>
<protein>
    <submittedName>
        <fullName evidence="2">Uncharacterized protein</fullName>
    </submittedName>
</protein>
<proteinExistence type="predicted"/>
<dbReference type="EMBL" id="MT330372">
    <property type="protein sequence ID" value="QJI52276.1"/>
    <property type="molecule type" value="Genomic_DNA"/>
</dbReference>
<organism evidence="2 3">
    <name type="scientific">Cronobacter phage JC01</name>
    <dbReference type="NCBI Taxonomy" id="2729575"/>
    <lineage>
        <taxon>Viruses</taxon>
        <taxon>Duplodnaviria</taxon>
        <taxon>Heunggongvirae</taxon>
        <taxon>Uroviricota</taxon>
        <taxon>Caudoviricetes</taxon>
        <taxon>Casjensviridae</taxon>
        <taxon>Jacunavirus</taxon>
        <taxon>Jacunavirus JC01</taxon>
    </lineage>
</organism>
<feature type="region of interest" description="Disordered" evidence="1">
    <location>
        <begin position="29"/>
        <end position="49"/>
    </location>
</feature>
<evidence type="ECO:0000313" key="2">
    <source>
        <dbReference type="EMBL" id="QJI52276.1"/>
    </source>
</evidence>
<reference evidence="2 3" key="1">
    <citation type="submission" date="2020-04" db="EMBL/GenBank/DDBJ databases">
        <title>Characterization and complete genome analysis of a novel phage JC01 infecting Cronobacter sakazakii.</title>
        <authorList>
            <person name="Jiang J."/>
            <person name="Zhao C."/>
            <person name="Tie D."/>
            <person name="Li Z."/>
        </authorList>
    </citation>
    <scope>NUCLEOTIDE SEQUENCE [LARGE SCALE GENOMIC DNA]</scope>
</reference>